<keyword evidence="4" id="KW-1185">Reference proteome</keyword>
<dbReference type="EMBL" id="JBGMDY010000006">
    <property type="protein sequence ID" value="KAL2331990.1"/>
    <property type="molecule type" value="Genomic_DNA"/>
</dbReference>
<dbReference type="Pfam" id="PF20431">
    <property type="entry name" value="E_motif"/>
    <property type="match status" value="1"/>
</dbReference>
<dbReference type="PANTHER" id="PTHR47926">
    <property type="entry name" value="PENTATRICOPEPTIDE REPEAT-CONTAINING PROTEIN"/>
    <property type="match status" value="1"/>
</dbReference>
<feature type="repeat" description="PPR" evidence="2">
    <location>
        <begin position="321"/>
        <end position="355"/>
    </location>
</feature>
<feature type="repeat" description="PPR" evidence="2">
    <location>
        <begin position="423"/>
        <end position="457"/>
    </location>
</feature>
<dbReference type="FunFam" id="1.25.40.10:FF:000090">
    <property type="entry name" value="Pentatricopeptide repeat-containing protein, chloroplastic"/>
    <property type="match status" value="1"/>
</dbReference>
<dbReference type="InterPro" id="IPR002885">
    <property type="entry name" value="PPR_rpt"/>
</dbReference>
<dbReference type="SUPFAM" id="SSF48452">
    <property type="entry name" value="TPR-like"/>
    <property type="match status" value="1"/>
</dbReference>
<feature type="repeat" description="PPR" evidence="2">
    <location>
        <begin position="723"/>
        <end position="757"/>
    </location>
</feature>
<dbReference type="AlphaFoldDB" id="A0ABD1M8B3"/>
<name>A0ABD1M8B3_9FABA</name>
<keyword evidence="1" id="KW-0677">Repeat</keyword>
<organism evidence="3 4">
    <name type="scientific">Flemingia macrophylla</name>
    <dbReference type="NCBI Taxonomy" id="520843"/>
    <lineage>
        <taxon>Eukaryota</taxon>
        <taxon>Viridiplantae</taxon>
        <taxon>Streptophyta</taxon>
        <taxon>Embryophyta</taxon>
        <taxon>Tracheophyta</taxon>
        <taxon>Spermatophyta</taxon>
        <taxon>Magnoliopsida</taxon>
        <taxon>eudicotyledons</taxon>
        <taxon>Gunneridae</taxon>
        <taxon>Pentapetalae</taxon>
        <taxon>rosids</taxon>
        <taxon>fabids</taxon>
        <taxon>Fabales</taxon>
        <taxon>Fabaceae</taxon>
        <taxon>Papilionoideae</taxon>
        <taxon>50 kb inversion clade</taxon>
        <taxon>NPAAA clade</taxon>
        <taxon>indigoferoid/millettioid clade</taxon>
        <taxon>Phaseoleae</taxon>
        <taxon>Flemingia</taxon>
    </lineage>
</organism>
<protein>
    <recommendedName>
        <fullName evidence="5">Pentatricopeptide repeat-containing protein</fullName>
    </recommendedName>
</protein>
<dbReference type="NCBIfam" id="TIGR00756">
    <property type="entry name" value="PPR"/>
    <property type="match status" value="6"/>
</dbReference>
<dbReference type="InterPro" id="IPR046960">
    <property type="entry name" value="PPR_At4g14850-like_plant"/>
</dbReference>
<dbReference type="PROSITE" id="PS51375">
    <property type="entry name" value="PPR"/>
    <property type="match status" value="7"/>
</dbReference>
<evidence type="ECO:0000313" key="4">
    <source>
        <dbReference type="Proteomes" id="UP001603857"/>
    </source>
</evidence>
<feature type="repeat" description="PPR" evidence="2">
    <location>
        <begin position="221"/>
        <end position="255"/>
    </location>
</feature>
<dbReference type="GO" id="GO:0016070">
    <property type="term" value="P:RNA metabolic process"/>
    <property type="evidence" value="ECO:0007669"/>
    <property type="project" value="UniProtKB-ARBA"/>
</dbReference>
<dbReference type="InterPro" id="IPR011990">
    <property type="entry name" value="TPR-like_helical_dom_sf"/>
</dbReference>
<feature type="repeat" description="PPR" evidence="2">
    <location>
        <begin position="521"/>
        <end position="555"/>
    </location>
</feature>
<dbReference type="Proteomes" id="UP001603857">
    <property type="component" value="Unassembled WGS sequence"/>
</dbReference>
<dbReference type="InterPro" id="IPR046848">
    <property type="entry name" value="E_motif"/>
</dbReference>
<dbReference type="FunFam" id="1.25.40.10:FF:000344">
    <property type="entry name" value="Pentatricopeptide repeat-containing protein"/>
    <property type="match status" value="1"/>
</dbReference>
<feature type="repeat" description="PPR" evidence="2">
    <location>
        <begin position="120"/>
        <end position="154"/>
    </location>
</feature>
<gene>
    <name evidence="3" type="ORF">Fmac_019571</name>
</gene>
<reference evidence="3 4" key="1">
    <citation type="submission" date="2024-08" db="EMBL/GenBank/DDBJ databases">
        <title>Insights into the chromosomal genome structure of Flemingia macrophylla.</title>
        <authorList>
            <person name="Ding Y."/>
            <person name="Zhao Y."/>
            <person name="Bi W."/>
            <person name="Wu M."/>
            <person name="Zhao G."/>
            <person name="Gong Y."/>
            <person name="Li W."/>
            <person name="Zhang P."/>
        </authorList>
    </citation>
    <scope>NUCLEOTIDE SEQUENCE [LARGE SCALE GENOMIC DNA]</scope>
    <source>
        <strain evidence="3">DYQJB</strain>
        <tissue evidence="3">Leaf</tissue>
    </source>
</reference>
<evidence type="ECO:0008006" key="5">
    <source>
        <dbReference type="Google" id="ProtNLM"/>
    </source>
</evidence>
<evidence type="ECO:0000256" key="1">
    <source>
        <dbReference type="ARBA" id="ARBA00022737"/>
    </source>
</evidence>
<evidence type="ECO:0000313" key="3">
    <source>
        <dbReference type="EMBL" id="KAL2331990.1"/>
    </source>
</evidence>
<evidence type="ECO:0000256" key="2">
    <source>
        <dbReference type="PROSITE-ProRule" id="PRU00708"/>
    </source>
</evidence>
<proteinExistence type="predicted"/>
<dbReference type="Gene3D" id="1.25.40.10">
    <property type="entry name" value="Tetratricopeptide repeat domain"/>
    <property type="match status" value="6"/>
</dbReference>
<feature type="repeat" description="PPR" evidence="2">
    <location>
        <begin position="622"/>
        <end position="656"/>
    </location>
</feature>
<accession>A0ABD1M8B3</accession>
<dbReference type="PANTHER" id="PTHR47926:SF496">
    <property type="entry name" value="PENTACOTRIPEPTIDE-REPEAT REGION OF PRORP DOMAIN-CONTAINING PROTEIN"/>
    <property type="match status" value="1"/>
</dbReference>
<dbReference type="Pfam" id="PF01535">
    <property type="entry name" value="PPR"/>
    <property type="match status" value="4"/>
</dbReference>
<dbReference type="Pfam" id="PF13041">
    <property type="entry name" value="PPR_2"/>
    <property type="match status" value="5"/>
</dbReference>
<dbReference type="FunFam" id="1.25.40.10:FF:000031">
    <property type="entry name" value="Pentatricopeptide repeat-containing protein mitochondrial"/>
    <property type="match status" value="1"/>
</dbReference>
<sequence>MAVTFCPFRMVFMNYLINKKFNLESSRFPCRLSCSLAFEQNPFVKHEENSAFSSPFVFLRHYKFSGQHSLRYTQILHAHLLKTHDLQSDIFLMNSLLNWYCKSADMDVAHKLFDKIAHPNLVSWNIMLSGFDHNSMFEESLKMFCRMHLLGVEPDEFSYGSVLLACNALRALVFGKQIYSLVLKNSFLSSGYVQTRMMDLFCKNFNFKEALRFFYDTSCDNVASWNAIISLAVKNRESWVALNLFRQMRHASLMPNSYTFPSILTACCVVKEMHIGRGVHGLSIKCGATDVFVETAIVDLYVKFGCMSEAFRQFSQMKVHNVVSWTAIISGFVQEDDVVFALKLFKNMRAIGLEINSYTVTSVLSACAKPGMINEAGEIHSLILKLGLNLDAKVGAALVNMYAKLGEVGLSELAFSEMNNIKDQSIWAAMLSSYAHNLNSGRAVELFHEMLGEGVKPDEYCISSVLSIMSCVSLGSQVHGYALKSGLDINVSVGCSLFTMYSKCGCFEESYKGFQQLPVKDNVSWASMISGFAEHGCADRALQLFKEMIYQENLPDDITLMSTLTACSDLCFLKAGKEIHGYAFCLGKGTNIVVGGAFVNMYSKCGSLNLARKVFDMLSKKDAFACSSLVSGYAQKGQIEEAFLLFHDMLVTNVTVDTFTISSILSAAAVLDRSDIGTQLHAYIEKLGLQADVSVGSSLVTMYSKCGSLEDCQKAFVDAEKHDLIGWTSIIVSYAQHGKGAEALAAYELMIREGIQPDAVTFVGILLACSHSGLVEEAFFYLNSMCQDYNIKPGHRHYACLVDLLGRSGRLREAESFINTMPFEPDALIWGTLLASCKVHGDFELGMLAAKRMLELEPSDAGVYVSFSNICAEVGQWEEVTKIRSLLKETGIKKEPGWSLL</sequence>
<comment type="caution">
    <text evidence="3">The sequence shown here is derived from an EMBL/GenBank/DDBJ whole genome shotgun (WGS) entry which is preliminary data.</text>
</comment>